<evidence type="ECO:0000313" key="3">
    <source>
        <dbReference type="Proteomes" id="UP000002432"/>
    </source>
</evidence>
<evidence type="ECO:0008006" key="4">
    <source>
        <dbReference type="Google" id="ProtNLM"/>
    </source>
</evidence>
<evidence type="ECO:0000256" key="1">
    <source>
        <dbReference type="SAM" id="MobiDB-lite"/>
    </source>
</evidence>
<gene>
    <name evidence="2" type="ordered locus">Acid345_3184</name>
</gene>
<dbReference type="AlphaFoldDB" id="Q1ILR5"/>
<dbReference type="HOGENOM" id="CLU_865400_0_0_0"/>
<feature type="compositionally biased region" description="Basic and acidic residues" evidence="1">
    <location>
        <begin position="179"/>
        <end position="189"/>
    </location>
</feature>
<feature type="compositionally biased region" description="Polar residues" evidence="1">
    <location>
        <begin position="192"/>
        <end position="209"/>
    </location>
</feature>
<protein>
    <recommendedName>
        <fullName evidence="4">Helix-turn-helix domain-containing protein</fullName>
    </recommendedName>
</protein>
<dbReference type="EMBL" id="CP000360">
    <property type="protein sequence ID" value="ABF42185.1"/>
    <property type="molecule type" value="Genomic_DNA"/>
</dbReference>
<accession>Q1ILR5</accession>
<name>Q1ILR5_KORVE</name>
<keyword evidence="3" id="KW-1185">Reference proteome</keyword>
<dbReference type="Pfam" id="PF13730">
    <property type="entry name" value="HTH_36"/>
    <property type="match status" value="1"/>
</dbReference>
<feature type="region of interest" description="Disordered" evidence="1">
    <location>
        <begin position="111"/>
        <end position="210"/>
    </location>
</feature>
<dbReference type="EnsemblBacteria" id="ABF42185">
    <property type="protein sequence ID" value="ABF42185"/>
    <property type="gene ID" value="Acid345_3184"/>
</dbReference>
<dbReference type="Proteomes" id="UP000002432">
    <property type="component" value="Chromosome"/>
</dbReference>
<dbReference type="KEGG" id="aba:Acid345_3184"/>
<evidence type="ECO:0000313" key="2">
    <source>
        <dbReference type="EMBL" id="ABF42185.1"/>
    </source>
</evidence>
<organism evidence="2 3">
    <name type="scientific">Koribacter versatilis (strain Ellin345)</name>
    <dbReference type="NCBI Taxonomy" id="204669"/>
    <lineage>
        <taxon>Bacteria</taxon>
        <taxon>Pseudomonadati</taxon>
        <taxon>Acidobacteriota</taxon>
        <taxon>Terriglobia</taxon>
        <taxon>Terriglobales</taxon>
        <taxon>Candidatus Korobacteraceae</taxon>
        <taxon>Candidatus Korobacter</taxon>
    </lineage>
</organism>
<dbReference type="RefSeq" id="WP_011523984.1">
    <property type="nucleotide sequence ID" value="NC_008009.1"/>
</dbReference>
<sequence>MSLEASAYALNLQRCEDGAELSQAHKLLLLILANHHNPRSQDSWPSLPRLAEQCLCSEDTIRRSLDYLERHCTVLRVKPERQGRKMLTKYLLLGLDRRDLLAKKLTELASGKGSHGATLFSPAERVAEGSQNSPERVAEGSQKPPERVAEGLQKGSKVSGYEIENKESRSGTGTGTKAKGKEELEHHADGGSVSSNGNSQTNPNGNGAASSRMAKALAGWMEIKSALRVQLGEDLWQDLIRPLFLLHVMTDGKSLMVTMPRSTKLAARIRERMFTIQHVAQAHGYAVLLSWYPDDQDMQRMQREYPEIYAQWMNAAKDVRP</sequence>
<dbReference type="STRING" id="204669.Acid345_3184"/>
<proteinExistence type="predicted"/>
<reference evidence="2 3" key="1">
    <citation type="journal article" date="2009" name="Appl. Environ. Microbiol.">
        <title>Three genomes from the phylum Acidobacteria provide insight into the lifestyles of these microorganisms in soils.</title>
        <authorList>
            <person name="Ward N.L."/>
            <person name="Challacombe J.F."/>
            <person name="Janssen P.H."/>
            <person name="Henrissat B."/>
            <person name="Coutinho P.M."/>
            <person name="Wu M."/>
            <person name="Xie G."/>
            <person name="Haft D.H."/>
            <person name="Sait M."/>
            <person name="Badger J."/>
            <person name="Barabote R.D."/>
            <person name="Bradley B."/>
            <person name="Brettin T.S."/>
            <person name="Brinkac L.M."/>
            <person name="Bruce D."/>
            <person name="Creasy T."/>
            <person name="Daugherty S.C."/>
            <person name="Davidsen T.M."/>
            <person name="DeBoy R.T."/>
            <person name="Detter J.C."/>
            <person name="Dodson R.J."/>
            <person name="Durkin A.S."/>
            <person name="Ganapathy A."/>
            <person name="Gwinn-Giglio M."/>
            <person name="Han C.S."/>
            <person name="Khouri H."/>
            <person name="Kiss H."/>
            <person name="Kothari S.P."/>
            <person name="Madupu R."/>
            <person name="Nelson K.E."/>
            <person name="Nelson W.C."/>
            <person name="Paulsen I."/>
            <person name="Penn K."/>
            <person name="Ren Q."/>
            <person name="Rosovitz M.J."/>
            <person name="Selengut J.D."/>
            <person name="Shrivastava S."/>
            <person name="Sullivan S.A."/>
            <person name="Tapia R."/>
            <person name="Thompson L.S."/>
            <person name="Watkins K.L."/>
            <person name="Yang Q."/>
            <person name="Yu C."/>
            <person name="Zafar N."/>
            <person name="Zhou L."/>
            <person name="Kuske C.R."/>
        </authorList>
    </citation>
    <scope>NUCLEOTIDE SEQUENCE [LARGE SCALE GENOMIC DNA]</scope>
    <source>
        <strain evidence="2 3">Ellin345</strain>
    </source>
</reference>